<feature type="transmembrane region" description="Helical" evidence="1">
    <location>
        <begin position="16"/>
        <end position="37"/>
    </location>
</feature>
<name>A0A644W5J3_9ZZZZ</name>
<keyword evidence="1" id="KW-0812">Transmembrane</keyword>
<gene>
    <name evidence="2" type="ORF">SDC9_45259</name>
</gene>
<evidence type="ECO:0008006" key="3">
    <source>
        <dbReference type="Google" id="ProtNLM"/>
    </source>
</evidence>
<organism evidence="2">
    <name type="scientific">bioreactor metagenome</name>
    <dbReference type="NCBI Taxonomy" id="1076179"/>
    <lineage>
        <taxon>unclassified sequences</taxon>
        <taxon>metagenomes</taxon>
        <taxon>ecological metagenomes</taxon>
    </lineage>
</organism>
<comment type="caution">
    <text evidence="2">The sequence shown here is derived from an EMBL/GenBank/DDBJ whole genome shotgun (WGS) entry which is preliminary data.</text>
</comment>
<protein>
    <recommendedName>
        <fullName evidence="3">DUF1761 domain-containing protein</fullName>
    </recommendedName>
</protein>
<reference evidence="2" key="1">
    <citation type="submission" date="2019-08" db="EMBL/GenBank/DDBJ databases">
        <authorList>
            <person name="Kucharzyk K."/>
            <person name="Murdoch R.W."/>
            <person name="Higgins S."/>
            <person name="Loffler F."/>
        </authorList>
    </citation>
    <scope>NUCLEOTIDE SEQUENCE</scope>
</reference>
<keyword evidence="1" id="KW-1133">Transmembrane helix</keyword>
<feature type="transmembrane region" description="Helical" evidence="1">
    <location>
        <begin position="94"/>
        <end position="112"/>
    </location>
</feature>
<evidence type="ECO:0000256" key="1">
    <source>
        <dbReference type="SAM" id="Phobius"/>
    </source>
</evidence>
<evidence type="ECO:0000313" key="2">
    <source>
        <dbReference type="EMBL" id="MPL99045.1"/>
    </source>
</evidence>
<keyword evidence="1" id="KW-0472">Membrane</keyword>
<proteinExistence type="predicted"/>
<dbReference type="EMBL" id="VSSQ01000642">
    <property type="protein sequence ID" value="MPL99045.1"/>
    <property type="molecule type" value="Genomic_DNA"/>
</dbReference>
<feature type="transmembrane region" description="Helical" evidence="1">
    <location>
        <begin position="124"/>
        <end position="145"/>
    </location>
</feature>
<sequence length="146" mass="16622">METIVDIMDLFSGISWLWYVISVVVAFGMGALWYTVLFGKQWVKAVNYVCLCGANISDGEECTCKGRFPWEMLFQFMGTALIGLMYFLLTPVSFWLSIIVCVAFAGWTKSMLKFQIAGWSRYITLAMIDVGYFVVVSVIFILFSYL</sequence>
<dbReference type="AlphaFoldDB" id="A0A644W5J3"/>
<accession>A0A644W5J3</accession>